<evidence type="ECO:0000313" key="1">
    <source>
        <dbReference type="EMBL" id="KAK6619185.1"/>
    </source>
</evidence>
<accession>A0ABR1AGV3</accession>
<gene>
    <name evidence="1" type="ORF">RUM44_003567</name>
</gene>
<dbReference type="EMBL" id="JAWJWF010000049">
    <property type="protein sequence ID" value="KAK6619185.1"/>
    <property type="molecule type" value="Genomic_DNA"/>
</dbReference>
<keyword evidence="2" id="KW-1185">Reference proteome</keyword>
<organism evidence="1 2">
    <name type="scientific">Polyplax serrata</name>
    <name type="common">Common mouse louse</name>
    <dbReference type="NCBI Taxonomy" id="468196"/>
    <lineage>
        <taxon>Eukaryota</taxon>
        <taxon>Metazoa</taxon>
        <taxon>Ecdysozoa</taxon>
        <taxon>Arthropoda</taxon>
        <taxon>Hexapoda</taxon>
        <taxon>Insecta</taxon>
        <taxon>Pterygota</taxon>
        <taxon>Neoptera</taxon>
        <taxon>Paraneoptera</taxon>
        <taxon>Psocodea</taxon>
        <taxon>Troctomorpha</taxon>
        <taxon>Phthiraptera</taxon>
        <taxon>Anoplura</taxon>
        <taxon>Polyplacidae</taxon>
        <taxon>Polyplax</taxon>
    </lineage>
</organism>
<reference evidence="1 2" key="1">
    <citation type="submission" date="2023-09" db="EMBL/GenBank/DDBJ databases">
        <title>Genomes of two closely related lineages of the louse Polyplax serrata with different host specificities.</title>
        <authorList>
            <person name="Martinu J."/>
            <person name="Tarabai H."/>
            <person name="Stefka J."/>
            <person name="Hypsa V."/>
        </authorList>
    </citation>
    <scope>NUCLEOTIDE SEQUENCE [LARGE SCALE GENOMIC DNA]</scope>
    <source>
        <strain evidence="1">98ZLc_SE</strain>
    </source>
</reference>
<comment type="caution">
    <text evidence="1">The sequence shown here is derived from an EMBL/GenBank/DDBJ whole genome shotgun (WGS) entry which is preliminary data.</text>
</comment>
<evidence type="ECO:0000313" key="2">
    <source>
        <dbReference type="Proteomes" id="UP001359485"/>
    </source>
</evidence>
<dbReference type="Proteomes" id="UP001359485">
    <property type="component" value="Unassembled WGS sequence"/>
</dbReference>
<protein>
    <submittedName>
        <fullName evidence="1">Uncharacterized protein</fullName>
    </submittedName>
</protein>
<sequence>MKEPYREEKLHVEETKKNNVAADFAGERTNQSIPTKANDSELGIIRGRSRVANRGQKHENKTTWGVREDGKVEKEEEPWMQTKRKAVPKRLYISARDLQE</sequence>
<proteinExistence type="predicted"/>
<name>A0ABR1AGV3_POLSC</name>